<dbReference type="Pfam" id="PF08495">
    <property type="entry name" value="FIST"/>
    <property type="match status" value="1"/>
</dbReference>
<name>A0A1H9A558_9GAMM</name>
<dbReference type="SMART" id="SM01204">
    <property type="entry name" value="FIST_C"/>
    <property type="match status" value="1"/>
</dbReference>
<dbReference type="PANTHER" id="PTHR40252">
    <property type="entry name" value="BLR0328 PROTEIN"/>
    <property type="match status" value="1"/>
</dbReference>
<protein>
    <submittedName>
        <fullName evidence="3">FIST N domain-containing protein</fullName>
    </submittedName>
</protein>
<gene>
    <name evidence="3" type="ORF">SAMN05421693_10455</name>
</gene>
<feature type="domain" description="FIST" evidence="1">
    <location>
        <begin position="33"/>
        <end position="221"/>
    </location>
</feature>
<organism evidence="3 4">
    <name type="scientific">Ectothiorhodospira magna</name>
    <dbReference type="NCBI Taxonomy" id="867345"/>
    <lineage>
        <taxon>Bacteria</taxon>
        <taxon>Pseudomonadati</taxon>
        <taxon>Pseudomonadota</taxon>
        <taxon>Gammaproteobacteria</taxon>
        <taxon>Chromatiales</taxon>
        <taxon>Ectothiorhodospiraceae</taxon>
        <taxon>Ectothiorhodospira</taxon>
    </lineage>
</organism>
<evidence type="ECO:0000313" key="4">
    <source>
        <dbReference type="Proteomes" id="UP000199496"/>
    </source>
</evidence>
<dbReference type="OrthoDB" id="378730at2"/>
<evidence type="ECO:0000313" key="3">
    <source>
        <dbReference type="EMBL" id="SEP71866.1"/>
    </source>
</evidence>
<dbReference type="Pfam" id="PF10442">
    <property type="entry name" value="FIST_C"/>
    <property type="match status" value="1"/>
</dbReference>
<accession>A0A1H9A558</accession>
<dbReference type="Proteomes" id="UP000199496">
    <property type="component" value="Unassembled WGS sequence"/>
</dbReference>
<keyword evidence="4" id="KW-1185">Reference proteome</keyword>
<dbReference type="EMBL" id="FOFO01000004">
    <property type="protein sequence ID" value="SEP71866.1"/>
    <property type="molecule type" value="Genomic_DNA"/>
</dbReference>
<evidence type="ECO:0000259" key="1">
    <source>
        <dbReference type="SMART" id="SM00897"/>
    </source>
</evidence>
<dbReference type="SMART" id="SM00897">
    <property type="entry name" value="FIST"/>
    <property type="match status" value="1"/>
</dbReference>
<sequence length="389" mass="42649">MNTLDIQFHLETTGTLEALAPCIQAMEQQPGVKTLMILGCDEDNWCPEAATALFKQCRLPVFGGTFPQIIHERKPHTKGTLLVGLPVTADLLFINNLSDKSMDIDSSILDDQTQWHQALDSDNTIIVFVDGFSSRISALIESLFLHFGLDFNFVGGGAGSLSLQQKPCIITPQGLTQDTAVMARIPLSSSIGVTHGWEPISQTLKVTASERNIIHSLDWKPAFEVYREMILDHGGQEITRDNFFDIAKAYPFGISKLDSEMVVRDPLMVVDDHSLMCVGEVNEGCFVKLLNGTPSSLVQAATQARKIAQARYPAGHQSSALFIDCISRVLFLGDEISRELEEAGGNMPLFGAFTLGEIANTGKDYMEFMNKTSVLCLFDLEQGHSGETA</sequence>
<reference evidence="3 4" key="1">
    <citation type="submission" date="2016-10" db="EMBL/GenBank/DDBJ databases">
        <authorList>
            <person name="de Groot N.N."/>
        </authorList>
    </citation>
    <scope>NUCLEOTIDE SEQUENCE [LARGE SCALE GENOMIC DNA]</scope>
    <source>
        <strain evidence="3 4">B7-7</strain>
    </source>
</reference>
<dbReference type="InterPro" id="IPR019494">
    <property type="entry name" value="FIST_C"/>
</dbReference>
<dbReference type="RefSeq" id="WP_090203705.1">
    <property type="nucleotide sequence ID" value="NZ_FOFO01000004.1"/>
</dbReference>
<dbReference type="AlphaFoldDB" id="A0A1H9A558"/>
<dbReference type="PANTHER" id="PTHR40252:SF2">
    <property type="entry name" value="BLR0328 PROTEIN"/>
    <property type="match status" value="1"/>
</dbReference>
<dbReference type="STRING" id="867345.SAMN05421693_10455"/>
<evidence type="ECO:0000259" key="2">
    <source>
        <dbReference type="SMART" id="SM01204"/>
    </source>
</evidence>
<proteinExistence type="predicted"/>
<feature type="domain" description="FIST C-domain" evidence="2">
    <location>
        <begin position="222"/>
        <end position="361"/>
    </location>
</feature>
<dbReference type="InterPro" id="IPR013702">
    <property type="entry name" value="FIST_domain_N"/>
</dbReference>